<evidence type="ECO:0000313" key="1">
    <source>
        <dbReference type="EMBL" id="PDZ94024.1"/>
    </source>
</evidence>
<dbReference type="EMBL" id="NVMX01000285">
    <property type="protein sequence ID" value="PDZ94024.1"/>
    <property type="molecule type" value="Genomic_DNA"/>
</dbReference>
<sequence>MKQETIYNNGEFKLDIEFEDETFRLKELHLGSYLSELTFDLKHSDKVVEFIKKMQNVRVISLKQETIYNNGEFKLDIEFEDGTFRLKELHLGSYLSELTFDLKHSDKVVEFIKAMQNGSNS</sequence>
<proteinExistence type="predicted"/>
<dbReference type="AlphaFoldDB" id="A0A9X6XUV8"/>
<protein>
    <submittedName>
        <fullName evidence="1">Uncharacterized protein</fullName>
    </submittedName>
</protein>
<name>A0A9X6XUV8_BACCE</name>
<dbReference type="RefSeq" id="WP_098007369.1">
    <property type="nucleotide sequence ID" value="NZ_NVMX01000285.1"/>
</dbReference>
<evidence type="ECO:0000313" key="2">
    <source>
        <dbReference type="Proteomes" id="UP000219922"/>
    </source>
</evidence>
<reference evidence="1 2" key="1">
    <citation type="submission" date="2017-09" db="EMBL/GenBank/DDBJ databases">
        <title>Large-scale bioinformatics analysis of Bacillus genomes uncovers conserved roles of natural products in bacterial physiology.</title>
        <authorList>
            <consortium name="Agbiome Team Llc"/>
            <person name="Bleich R.M."/>
            <person name="Grubbs K.J."/>
            <person name="Santa Maria K.C."/>
            <person name="Allen S.E."/>
            <person name="Farag S."/>
            <person name="Shank E.A."/>
            <person name="Bowers A."/>
        </authorList>
    </citation>
    <scope>NUCLEOTIDE SEQUENCE [LARGE SCALE GENOMIC DNA]</scope>
    <source>
        <strain evidence="1 2">AFS092789</strain>
    </source>
</reference>
<gene>
    <name evidence="1" type="ORF">CON36_36005</name>
</gene>
<comment type="caution">
    <text evidence="1">The sequence shown here is derived from an EMBL/GenBank/DDBJ whole genome shotgun (WGS) entry which is preliminary data.</text>
</comment>
<dbReference type="Proteomes" id="UP000219922">
    <property type="component" value="Unassembled WGS sequence"/>
</dbReference>
<organism evidence="1 2">
    <name type="scientific">Bacillus cereus</name>
    <dbReference type="NCBI Taxonomy" id="1396"/>
    <lineage>
        <taxon>Bacteria</taxon>
        <taxon>Bacillati</taxon>
        <taxon>Bacillota</taxon>
        <taxon>Bacilli</taxon>
        <taxon>Bacillales</taxon>
        <taxon>Bacillaceae</taxon>
        <taxon>Bacillus</taxon>
        <taxon>Bacillus cereus group</taxon>
    </lineage>
</organism>
<accession>A0A9X6XUV8</accession>